<dbReference type="AlphaFoldDB" id="A0ABD0LV83"/>
<evidence type="ECO:0000313" key="1">
    <source>
        <dbReference type="EMBL" id="KAK7503128.1"/>
    </source>
</evidence>
<organism evidence="1 2">
    <name type="scientific">Batillaria attramentaria</name>
    <dbReference type="NCBI Taxonomy" id="370345"/>
    <lineage>
        <taxon>Eukaryota</taxon>
        <taxon>Metazoa</taxon>
        <taxon>Spiralia</taxon>
        <taxon>Lophotrochozoa</taxon>
        <taxon>Mollusca</taxon>
        <taxon>Gastropoda</taxon>
        <taxon>Caenogastropoda</taxon>
        <taxon>Sorbeoconcha</taxon>
        <taxon>Cerithioidea</taxon>
        <taxon>Batillariidae</taxon>
        <taxon>Batillaria</taxon>
    </lineage>
</organism>
<accession>A0ABD0LV83</accession>
<reference evidence="1 2" key="1">
    <citation type="journal article" date="2023" name="Sci. Data">
        <title>Genome assembly of the Korean intertidal mud-creeper Batillaria attramentaria.</title>
        <authorList>
            <person name="Patra A.K."/>
            <person name="Ho P.T."/>
            <person name="Jun S."/>
            <person name="Lee S.J."/>
            <person name="Kim Y."/>
            <person name="Won Y.J."/>
        </authorList>
    </citation>
    <scope>NUCLEOTIDE SEQUENCE [LARGE SCALE GENOMIC DNA]</scope>
    <source>
        <strain evidence="1">Wonlab-2016</strain>
    </source>
</reference>
<gene>
    <name evidence="1" type="ORF">BaRGS_00005754</name>
</gene>
<protein>
    <submittedName>
        <fullName evidence="1">Uncharacterized protein</fullName>
    </submittedName>
</protein>
<sequence>MYEPLQVQLVSAHRPDKALTHFGPACASVLPCHERRRAVILECFALCFISCVCDVQRAITYATEDRLRKCLCRFFLSDEAIRASWATSQLLRTTNLTG</sequence>
<comment type="caution">
    <text evidence="1">The sequence shown here is derived from an EMBL/GenBank/DDBJ whole genome shotgun (WGS) entry which is preliminary data.</text>
</comment>
<name>A0ABD0LV83_9CAEN</name>
<proteinExistence type="predicted"/>
<dbReference type="Proteomes" id="UP001519460">
    <property type="component" value="Unassembled WGS sequence"/>
</dbReference>
<keyword evidence="2" id="KW-1185">Reference proteome</keyword>
<dbReference type="EMBL" id="JACVVK020000022">
    <property type="protein sequence ID" value="KAK7503128.1"/>
    <property type="molecule type" value="Genomic_DNA"/>
</dbReference>
<evidence type="ECO:0000313" key="2">
    <source>
        <dbReference type="Proteomes" id="UP001519460"/>
    </source>
</evidence>